<evidence type="ECO:0000313" key="3">
    <source>
        <dbReference type="Proteomes" id="UP001049518"/>
    </source>
</evidence>
<evidence type="ECO:0000313" key="2">
    <source>
        <dbReference type="EMBL" id="QXJ23425.1"/>
    </source>
</evidence>
<organism evidence="2 3">
    <name type="scientific">Actinomadura graeca</name>
    <dbReference type="NCBI Taxonomy" id="2750812"/>
    <lineage>
        <taxon>Bacteria</taxon>
        <taxon>Bacillati</taxon>
        <taxon>Actinomycetota</taxon>
        <taxon>Actinomycetes</taxon>
        <taxon>Streptosporangiales</taxon>
        <taxon>Thermomonosporaceae</taxon>
        <taxon>Actinomadura</taxon>
    </lineage>
</organism>
<gene>
    <name evidence="2" type="ORF">AGRA3207_004573</name>
</gene>
<protein>
    <submittedName>
        <fullName evidence="2">Uncharacterized protein</fullName>
    </submittedName>
</protein>
<reference evidence="2" key="1">
    <citation type="submission" date="2020-07" db="EMBL/GenBank/DDBJ databases">
        <authorList>
            <person name="Tarantini F.S."/>
            <person name="Hong K.W."/>
            <person name="Chan K.G."/>
        </authorList>
    </citation>
    <scope>NUCLEOTIDE SEQUENCE</scope>
    <source>
        <strain evidence="2">32-07</strain>
    </source>
</reference>
<feature type="region of interest" description="Disordered" evidence="1">
    <location>
        <begin position="1"/>
        <end position="30"/>
    </location>
</feature>
<evidence type="ECO:0000256" key="1">
    <source>
        <dbReference type="SAM" id="MobiDB-lite"/>
    </source>
</evidence>
<proteinExistence type="predicted"/>
<sequence>MPLFRRKPKTSPPPAAAHKERETGRTSPITMVKRIFQPPPAPENLENTHHETDYTHQFQTPARDDVFEFIVTVQLEWCAKGERSLSELSADIAAERDGTHNRVRAIARDASRKHSPFNASEAEREINEALQREFETIVHSCEDVEVTCTPSVHVVMSEEVRASRQELGHSLLKIEANAEAHKLQLKKWAELRDLWLVFLKEKSDDHAVRFAVELAEKPANIAGVMDLMRTERREDAERLLRIVDSVINAQQTANVYDLVVSSETVLRKTLEMMGLDVPAETVFESLADGFN</sequence>
<dbReference type="EMBL" id="CP059572">
    <property type="protein sequence ID" value="QXJ23425.1"/>
    <property type="molecule type" value="Genomic_DNA"/>
</dbReference>
<accession>A0ABX8QX46</accession>
<dbReference type="RefSeq" id="WP_231329114.1">
    <property type="nucleotide sequence ID" value="NZ_CP059572.1"/>
</dbReference>
<keyword evidence="3" id="KW-1185">Reference proteome</keyword>
<dbReference type="Proteomes" id="UP001049518">
    <property type="component" value="Chromosome"/>
</dbReference>
<name>A0ABX8QX46_9ACTN</name>